<evidence type="ECO:0000313" key="3">
    <source>
        <dbReference type="EMBL" id="MFD0750470.1"/>
    </source>
</evidence>
<dbReference type="RefSeq" id="WP_377099768.1">
    <property type="nucleotide sequence ID" value="NZ_JBHTHU010000006.1"/>
</dbReference>
<keyword evidence="4" id="KW-1185">Reference proteome</keyword>
<feature type="compositionally biased region" description="Low complexity" evidence="1">
    <location>
        <begin position="79"/>
        <end position="88"/>
    </location>
</feature>
<feature type="compositionally biased region" description="Pro residues" evidence="1">
    <location>
        <begin position="89"/>
        <end position="119"/>
    </location>
</feature>
<dbReference type="Proteomes" id="UP001596958">
    <property type="component" value="Unassembled WGS sequence"/>
</dbReference>
<dbReference type="PRINTS" id="PR01217">
    <property type="entry name" value="PRICHEXTENSN"/>
</dbReference>
<feature type="compositionally biased region" description="Pro residues" evidence="1">
    <location>
        <begin position="56"/>
        <end position="78"/>
    </location>
</feature>
<evidence type="ECO:0000256" key="2">
    <source>
        <dbReference type="SAM" id="SignalP"/>
    </source>
</evidence>
<reference evidence="4" key="1">
    <citation type="journal article" date="2019" name="Int. J. Syst. Evol. Microbiol.">
        <title>The Global Catalogue of Microorganisms (GCM) 10K type strain sequencing project: providing services to taxonomists for standard genome sequencing and annotation.</title>
        <authorList>
            <consortium name="The Broad Institute Genomics Platform"/>
            <consortium name="The Broad Institute Genome Sequencing Center for Infectious Disease"/>
            <person name="Wu L."/>
            <person name="Ma J."/>
        </authorList>
    </citation>
    <scope>NUCLEOTIDE SEQUENCE [LARGE SCALE GENOMIC DNA]</scope>
    <source>
        <strain evidence="4">CCUG 63418</strain>
    </source>
</reference>
<comment type="caution">
    <text evidence="3">The sequence shown here is derived from an EMBL/GenBank/DDBJ whole genome shotgun (WGS) entry which is preliminary data.</text>
</comment>
<sequence>MKKISAIAAIITVSAMLGAGAISASPMVKFKKQNSVMVTDTLPGDIKKPRPGQVNPLPPQVTPNPVPYPNTVPTPLPGVTPNNVTPGVTPTPMPGVNPNPVTPGVTPVPAPMPVTPNPVSPGVTPTATPGGTPRP</sequence>
<evidence type="ECO:0000313" key="4">
    <source>
        <dbReference type="Proteomes" id="UP001596958"/>
    </source>
</evidence>
<feature type="chain" id="PRO_5046479211" evidence="2">
    <location>
        <begin position="25"/>
        <end position="135"/>
    </location>
</feature>
<dbReference type="EMBL" id="JBHTHU010000006">
    <property type="protein sequence ID" value="MFD0750470.1"/>
    <property type="molecule type" value="Genomic_DNA"/>
</dbReference>
<feature type="compositionally biased region" description="Low complexity" evidence="1">
    <location>
        <begin position="120"/>
        <end position="135"/>
    </location>
</feature>
<protein>
    <submittedName>
        <fullName evidence="3">Uncharacterized protein</fullName>
    </submittedName>
</protein>
<name>A0ABW2Z194_9SPHI</name>
<feature type="signal peptide" evidence="2">
    <location>
        <begin position="1"/>
        <end position="24"/>
    </location>
</feature>
<organism evidence="3 4">
    <name type="scientific">Mucilaginibacter calamicampi</name>
    <dbReference type="NCBI Taxonomy" id="1302352"/>
    <lineage>
        <taxon>Bacteria</taxon>
        <taxon>Pseudomonadati</taxon>
        <taxon>Bacteroidota</taxon>
        <taxon>Sphingobacteriia</taxon>
        <taxon>Sphingobacteriales</taxon>
        <taxon>Sphingobacteriaceae</taxon>
        <taxon>Mucilaginibacter</taxon>
    </lineage>
</organism>
<gene>
    <name evidence="3" type="ORF">ACFQZS_09975</name>
</gene>
<accession>A0ABW2Z194</accession>
<evidence type="ECO:0000256" key="1">
    <source>
        <dbReference type="SAM" id="MobiDB-lite"/>
    </source>
</evidence>
<keyword evidence="2" id="KW-0732">Signal</keyword>
<proteinExistence type="predicted"/>
<feature type="region of interest" description="Disordered" evidence="1">
    <location>
        <begin position="41"/>
        <end position="135"/>
    </location>
</feature>